<protein>
    <submittedName>
        <fullName evidence="2">Uncharacterized protein</fullName>
    </submittedName>
</protein>
<gene>
    <name evidence="2" type="ORF">BOLC1T02504H</name>
</gene>
<organism evidence="2">
    <name type="scientific">Brassica oleracea</name>
    <name type="common">Wild cabbage</name>
    <dbReference type="NCBI Taxonomy" id="3712"/>
    <lineage>
        <taxon>Eukaryota</taxon>
        <taxon>Viridiplantae</taxon>
        <taxon>Streptophyta</taxon>
        <taxon>Embryophyta</taxon>
        <taxon>Tracheophyta</taxon>
        <taxon>Spermatophyta</taxon>
        <taxon>Magnoliopsida</taxon>
        <taxon>eudicotyledons</taxon>
        <taxon>Gunneridae</taxon>
        <taxon>Pentapetalae</taxon>
        <taxon>rosids</taxon>
        <taxon>malvids</taxon>
        <taxon>Brassicales</taxon>
        <taxon>Brassicaceae</taxon>
        <taxon>Brassiceae</taxon>
        <taxon>Brassica</taxon>
    </lineage>
</organism>
<feature type="compositionally biased region" description="Acidic residues" evidence="1">
    <location>
        <begin position="12"/>
        <end position="28"/>
    </location>
</feature>
<accession>A0A3P6FXD4</accession>
<proteinExistence type="predicted"/>
<sequence length="57" mass="6693">MSTHVRDSQLTQDEEEQQVEADTEIDNGDTERQKCGTEVVHSGKGSNFYYRNWRMKK</sequence>
<evidence type="ECO:0000256" key="1">
    <source>
        <dbReference type="SAM" id="MobiDB-lite"/>
    </source>
</evidence>
<name>A0A3P6FXD4_BRAOL</name>
<evidence type="ECO:0000313" key="2">
    <source>
        <dbReference type="EMBL" id="VDD50115.1"/>
    </source>
</evidence>
<reference evidence="2" key="1">
    <citation type="submission" date="2018-11" db="EMBL/GenBank/DDBJ databases">
        <authorList>
            <consortium name="Genoscope - CEA"/>
            <person name="William W."/>
        </authorList>
    </citation>
    <scope>NUCLEOTIDE SEQUENCE</scope>
</reference>
<feature type="region of interest" description="Disordered" evidence="1">
    <location>
        <begin position="1"/>
        <end position="41"/>
    </location>
</feature>
<dbReference type="EMBL" id="LR031878">
    <property type="protein sequence ID" value="VDD50115.1"/>
    <property type="molecule type" value="Genomic_DNA"/>
</dbReference>
<dbReference type="AlphaFoldDB" id="A0A3P6FXD4"/>